<dbReference type="PANTHER" id="PTHR33116:SF86">
    <property type="entry name" value="REVERSE TRANSCRIPTASE DOMAIN-CONTAINING PROTEIN"/>
    <property type="match status" value="1"/>
</dbReference>
<accession>A0AAW2WR73</accession>
<gene>
    <name evidence="1" type="ORF">Slati_2124000</name>
</gene>
<reference evidence="1" key="1">
    <citation type="submission" date="2020-06" db="EMBL/GenBank/DDBJ databases">
        <authorList>
            <person name="Li T."/>
            <person name="Hu X."/>
            <person name="Zhang T."/>
            <person name="Song X."/>
            <person name="Zhang H."/>
            <person name="Dai N."/>
            <person name="Sheng W."/>
            <person name="Hou X."/>
            <person name="Wei L."/>
        </authorList>
    </citation>
    <scope>NUCLEOTIDE SEQUENCE</scope>
    <source>
        <strain evidence="1">KEN1</strain>
        <tissue evidence="1">Leaf</tissue>
    </source>
</reference>
<reference evidence="1" key="2">
    <citation type="journal article" date="2024" name="Plant">
        <title>Genomic evolution and insights into agronomic trait innovations of Sesamum species.</title>
        <authorList>
            <person name="Miao H."/>
            <person name="Wang L."/>
            <person name="Qu L."/>
            <person name="Liu H."/>
            <person name="Sun Y."/>
            <person name="Le M."/>
            <person name="Wang Q."/>
            <person name="Wei S."/>
            <person name="Zheng Y."/>
            <person name="Lin W."/>
            <person name="Duan Y."/>
            <person name="Cao H."/>
            <person name="Xiong S."/>
            <person name="Wang X."/>
            <person name="Wei L."/>
            <person name="Li C."/>
            <person name="Ma Q."/>
            <person name="Ju M."/>
            <person name="Zhao R."/>
            <person name="Li G."/>
            <person name="Mu C."/>
            <person name="Tian Q."/>
            <person name="Mei H."/>
            <person name="Zhang T."/>
            <person name="Gao T."/>
            <person name="Zhang H."/>
        </authorList>
    </citation>
    <scope>NUCLEOTIDE SEQUENCE</scope>
    <source>
        <strain evidence="1">KEN1</strain>
    </source>
</reference>
<comment type="caution">
    <text evidence="1">The sequence shown here is derived from an EMBL/GenBank/DDBJ whole genome shotgun (WGS) entry which is preliminary data.</text>
</comment>
<dbReference type="AlphaFoldDB" id="A0AAW2WR73"/>
<name>A0AAW2WR73_9LAMI</name>
<proteinExistence type="predicted"/>
<dbReference type="EMBL" id="JACGWN010000007">
    <property type="protein sequence ID" value="KAL0444013.1"/>
    <property type="molecule type" value="Genomic_DNA"/>
</dbReference>
<protein>
    <submittedName>
        <fullName evidence="1">Uncharacterized protein</fullName>
    </submittedName>
</protein>
<sequence>MGTFYKNVLDELKTEFASIFGVGVVAKHEKYLGLPALVRQSKREIFHNLKDRVWARLQSWRCRKLSQGDKVVLLKSVVQTMPIFVVGCFFVPASICRELESMMADFLWHNKTSMRVHWISWAKLCASKSEEGLGAVKLTAAKTGVTK</sequence>
<evidence type="ECO:0000313" key="1">
    <source>
        <dbReference type="EMBL" id="KAL0444013.1"/>
    </source>
</evidence>
<organism evidence="1">
    <name type="scientific">Sesamum latifolium</name>
    <dbReference type="NCBI Taxonomy" id="2727402"/>
    <lineage>
        <taxon>Eukaryota</taxon>
        <taxon>Viridiplantae</taxon>
        <taxon>Streptophyta</taxon>
        <taxon>Embryophyta</taxon>
        <taxon>Tracheophyta</taxon>
        <taxon>Spermatophyta</taxon>
        <taxon>Magnoliopsida</taxon>
        <taxon>eudicotyledons</taxon>
        <taxon>Gunneridae</taxon>
        <taxon>Pentapetalae</taxon>
        <taxon>asterids</taxon>
        <taxon>lamiids</taxon>
        <taxon>Lamiales</taxon>
        <taxon>Pedaliaceae</taxon>
        <taxon>Sesamum</taxon>
    </lineage>
</organism>
<dbReference type="PANTHER" id="PTHR33116">
    <property type="entry name" value="REVERSE TRANSCRIPTASE ZINC-BINDING DOMAIN-CONTAINING PROTEIN-RELATED-RELATED"/>
    <property type="match status" value="1"/>
</dbReference>